<organism evidence="1 2">
    <name type="scientific">Mytilus galloprovincialis</name>
    <name type="common">Mediterranean mussel</name>
    <dbReference type="NCBI Taxonomy" id="29158"/>
    <lineage>
        <taxon>Eukaryota</taxon>
        <taxon>Metazoa</taxon>
        <taxon>Spiralia</taxon>
        <taxon>Lophotrochozoa</taxon>
        <taxon>Mollusca</taxon>
        <taxon>Bivalvia</taxon>
        <taxon>Autobranchia</taxon>
        <taxon>Pteriomorphia</taxon>
        <taxon>Mytilida</taxon>
        <taxon>Mytiloidea</taxon>
        <taxon>Mytilidae</taxon>
        <taxon>Mytilinae</taxon>
        <taxon>Mytilus</taxon>
    </lineage>
</organism>
<evidence type="ECO:0000313" key="1">
    <source>
        <dbReference type="EMBL" id="VDI40212.1"/>
    </source>
</evidence>
<dbReference type="AlphaFoldDB" id="A0A8B6EV44"/>
<proteinExistence type="predicted"/>
<accession>A0A8B6EV44</accession>
<reference evidence="1" key="1">
    <citation type="submission" date="2018-11" db="EMBL/GenBank/DDBJ databases">
        <authorList>
            <person name="Alioto T."/>
            <person name="Alioto T."/>
        </authorList>
    </citation>
    <scope>NUCLEOTIDE SEQUENCE</scope>
</reference>
<sequence>MAEAFLEMQDREFEMLLKDISDGSDLFGKSMTPPVIPPTKENCKTAGILDSSPQGTEFSEYNHWRKFLQDRISLTC</sequence>
<evidence type="ECO:0000313" key="2">
    <source>
        <dbReference type="Proteomes" id="UP000596742"/>
    </source>
</evidence>
<comment type="caution">
    <text evidence="1">The sequence shown here is derived from an EMBL/GenBank/DDBJ whole genome shotgun (WGS) entry which is preliminary data.</text>
</comment>
<keyword evidence="2" id="KW-1185">Reference proteome</keyword>
<feature type="non-terminal residue" evidence="1">
    <location>
        <position position="1"/>
    </location>
</feature>
<protein>
    <submittedName>
        <fullName evidence="1">Uncharacterized protein</fullName>
    </submittedName>
</protein>
<gene>
    <name evidence="1" type="ORF">MGAL_10B076377</name>
</gene>
<dbReference type="Proteomes" id="UP000596742">
    <property type="component" value="Unassembled WGS sequence"/>
</dbReference>
<dbReference type="EMBL" id="UYJE01005775">
    <property type="protein sequence ID" value="VDI40212.1"/>
    <property type="molecule type" value="Genomic_DNA"/>
</dbReference>
<name>A0A8B6EV44_MYTGA</name>